<name>A0A644YKA7_9ZZZZ</name>
<gene>
    <name evidence="1" type="ORF">SDC9_75631</name>
</gene>
<sequence>MVDTVKHALSRTVSIVKKMFAVRIIYGEHRETKLFRLVHRNQADNAGRGLLASAKNLVDQVRKFTVYRMHQIPAIVNDDIRLRHEYAVNTLVIFLHRAAMQGKHIQSACRHRCGDIVLRGKRIAAGDEHLRAPRGENAAKIGRFRLQMNRKRNL</sequence>
<comment type="caution">
    <text evidence="1">The sequence shown here is derived from an EMBL/GenBank/DDBJ whole genome shotgun (WGS) entry which is preliminary data.</text>
</comment>
<dbReference type="EMBL" id="VSSQ01005422">
    <property type="protein sequence ID" value="MPM29092.1"/>
    <property type="molecule type" value="Genomic_DNA"/>
</dbReference>
<protein>
    <submittedName>
        <fullName evidence="1">Uncharacterized protein</fullName>
    </submittedName>
</protein>
<accession>A0A644YKA7</accession>
<evidence type="ECO:0000313" key="1">
    <source>
        <dbReference type="EMBL" id="MPM29092.1"/>
    </source>
</evidence>
<reference evidence="1" key="1">
    <citation type="submission" date="2019-08" db="EMBL/GenBank/DDBJ databases">
        <authorList>
            <person name="Kucharzyk K."/>
            <person name="Murdoch R.W."/>
            <person name="Higgins S."/>
            <person name="Loffler F."/>
        </authorList>
    </citation>
    <scope>NUCLEOTIDE SEQUENCE</scope>
</reference>
<organism evidence="1">
    <name type="scientific">bioreactor metagenome</name>
    <dbReference type="NCBI Taxonomy" id="1076179"/>
    <lineage>
        <taxon>unclassified sequences</taxon>
        <taxon>metagenomes</taxon>
        <taxon>ecological metagenomes</taxon>
    </lineage>
</organism>
<dbReference type="AlphaFoldDB" id="A0A644YKA7"/>
<proteinExistence type="predicted"/>